<evidence type="ECO:0000256" key="1">
    <source>
        <dbReference type="SAM" id="MobiDB-lite"/>
    </source>
</evidence>
<sequence length="891" mass="106182">MSNKSKYFTLIELAKQFEDFKGLDLHTFYQELDKPYVAEANNGVCDKKILFSGIEDPDVLTFLKNICRSLKHLLSRQESAINNIKSKDKHCMYLKYWLYDKLIDKGFNQYDIDIILSFLEKHKNGCMKLVSSDKPCNFYKLSLKDIYNIKNIYDYSELLYKADMNIYDKISKDSKRLDYFKKGLDLYKSSKARCPTDRQNVYCYEFNEYERIHNKYKKELPFLSCREKVLYSLYKKDNPLIKESSHNENTSGVPVDYELHTLLVDDNLLDEVKLHSFYESLTKHNGNFTSNSCVPSSMYKIEEENAICNLFERVKSILNEWDETYAKYPNVGLDKSCDYLNYWLYDKLIHLGATPCGIEIFYYLWHKYVVDKTEIKNKCYKEKSYVFTAEELANKKKIFDFLEYYIKIKGKLKEGNNKNDKRYCGYIKYIFELYKYMLHNNVSKEYTEELWLFRKIFFGNNELHFLEKKCPNMCLDLVFDVRYKTLCPLDEKPSVMDEQEDINICENEELSTDNRYLSKNNEKEYVFEDLNTFAVYNDLNREVTTDNYYSFCSKLLPFSSKHCGIYGLCVKLARNIKDLWHIKNKERTDRCEYIIHWMYDKMKKILKIDKNGVYDTNALSQFFKVGYDIFHTFGASDCLYNTINVNFEEQTEKKHLHDYFKDYDKISCGDTFNSMKCEKYCEYIKHINGLYGKYFGNCCNCFNSGRCMDMCSDYFKCDDNYNPYNLFKALKCKEDKKFPGGMQKVQKPHFVDHHVIWLTEYSGKIKEKPLLMMEKMEFASTPEMESSRTPEMESSINSEMESSRTPENVCDKITCDPFYVAALGSFGFMGFLLLSFIFYKFTPLGSYFHNKDSKKKKTYFQQSEEQFLEDDFEFNRKNMKNRRMRLAYHQA</sequence>
<keyword evidence="2" id="KW-0812">Transmembrane</keyword>
<organism evidence="3 4">
    <name type="scientific">Plasmodium ovale curtisi</name>
    <dbReference type="NCBI Taxonomy" id="864141"/>
    <lineage>
        <taxon>Eukaryota</taxon>
        <taxon>Sar</taxon>
        <taxon>Alveolata</taxon>
        <taxon>Apicomplexa</taxon>
        <taxon>Aconoidasida</taxon>
        <taxon>Haemosporida</taxon>
        <taxon>Plasmodiidae</taxon>
        <taxon>Plasmodium</taxon>
        <taxon>Plasmodium (Plasmodium)</taxon>
    </lineage>
</organism>
<evidence type="ECO:0000313" key="3">
    <source>
        <dbReference type="EMBL" id="SBS91391.1"/>
    </source>
</evidence>
<dbReference type="InterPro" id="IPR008780">
    <property type="entry name" value="Plasmodium_Vir"/>
</dbReference>
<protein>
    <submittedName>
        <fullName evidence="3">PIR Superfamily Protein</fullName>
    </submittedName>
</protein>
<dbReference type="Pfam" id="PF05795">
    <property type="entry name" value="Plasmodium_Vir"/>
    <property type="match status" value="3"/>
</dbReference>
<gene>
    <name evidence="3" type="ORF">POVCU2_0067270</name>
</gene>
<dbReference type="Proteomes" id="UP000078560">
    <property type="component" value="Unassembled WGS sequence"/>
</dbReference>
<evidence type="ECO:0000313" key="4">
    <source>
        <dbReference type="Proteomes" id="UP000078560"/>
    </source>
</evidence>
<feature type="region of interest" description="Disordered" evidence="1">
    <location>
        <begin position="782"/>
        <end position="803"/>
    </location>
</feature>
<keyword evidence="2" id="KW-1133">Transmembrane helix</keyword>
<name>A0A1A8WHU1_PLAOA</name>
<proteinExistence type="predicted"/>
<dbReference type="AlphaFoldDB" id="A0A1A8WHU1"/>
<feature type="transmembrane region" description="Helical" evidence="2">
    <location>
        <begin position="818"/>
        <end position="839"/>
    </location>
</feature>
<evidence type="ECO:0000256" key="2">
    <source>
        <dbReference type="SAM" id="Phobius"/>
    </source>
</evidence>
<keyword evidence="2" id="KW-0472">Membrane</keyword>
<accession>A0A1A8WHU1</accession>
<dbReference type="EMBL" id="FLQU01001100">
    <property type="protein sequence ID" value="SBS91391.1"/>
    <property type="molecule type" value="Genomic_DNA"/>
</dbReference>
<reference evidence="4" key="1">
    <citation type="submission" date="2016-05" db="EMBL/GenBank/DDBJ databases">
        <authorList>
            <person name="Naeem Raeece"/>
        </authorList>
    </citation>
    <scope>NUCLEOTIDE SEQUENCE [LARGE SCALE GENOMIC DNA]</scope>
</reference>